<evidence type="ECO:0000313" key="4">
    <source>
        <dbReference type="Proteomes" id="UP000646776"/>
    </source>
</evidence>
<protein>
    <recommendedName>
        <fullName evidence="2">Aldehyde dehydrogenase domain-containing protein</fullName>
    </recommendedName>
</protein>
<evidence type="ECO:0000313" key="3">
    <source>
        <dbReference type="EMBL" id="GGT96825.1"/>
    </source>
</evidence>
<dbReference type="EMBL" id="BMSA01000052">
    <property type="protein sequence ID" value="GGT96825.1"/>
    <property type="molecule type" value="Genomic_DNA"/>
</dbReference>
<dbReference type="AlphaFoldDB" id="A0A918M1P5"/>
<dbReference type="InterPro" id="IPR015590">
    <property type="entry name" value="Aldehyde_DH_dom"/>
</dbReference>
<dbReference type="Gene3D" id="3.40.605.10">
    <property type="entry name" value="Aldehyde Dehydrogenase, Chain A, domain 1"/>
    <property type="match status" value="1"/>
</dbReference>
<comment type="caution">
    <text evidence="3">The sequence shown here is derived from an EMBL/GenBank/DDBJ whole genome shotgun (WGS) entry which is preliminary data.</text>
</comment>
<evidence type="ECO:0000256" key="1">
    <source>
        <dbReference type="ARBA" id="ARBA00023002"/>
    </source>
</evidence>
<dbReference type="Pfam" id="PF00171">
    <property type="entry name" value="Aldedh"/>
    <property type="match status" value="1"/>
</dbReference>
<keyword evidence="4" id="KW-1185">Reference proteome</keyword>
<name>A0A918M1P5_9ACTN</name>
<dbReference type="InterPro" id="IPR016161">
    <property type="entry name" value="Ald_DH/histidinol_DH"/>
</dbReference>
<sequence>MDGAVAAARAALGSPAWAGLAPAERARIPWRVGDLIDEHAEEVGQLGTLDQGRPIGVSRW</sequence>
<gene>
    <name evidence="3" type="ORF">GCM10010226_87960</name>
</gene>
<reference evidence="3" key="2">
    <citation type="submission" date="2020-09" db="EMBL/GenBank/DDBJ databases">
        <authorList>
            <person name="Sun Q."/>
            <person name="Ohkuma M."/>
        </authorList>
    </citation>
    <scope>NUCLEOTIDE SEQUENCE</scope>
    <source>
        <strain evidence="3">JCM 4125</strain>
    </source>
</reference>
<reference evidence="3" key="1">
    <citation type="journal article" date="2014" name="Int. J. Syst. Evol. Microbiol.">
        <title>Complete genome sequence of Corynebacterium casei LMG S-19264T (=DSM 44701T), isolated from a smear-ripened cheese.</title>
        <authorList>
            <consortium name="US DOE Joint Genome Institute (JGI-PGF)"/>
            <person name="Walter F."/>
            <person name="Albersmeier A."/>
            <person name="Kalinowski J."/>
            <person name="Ruckert C."/>
        </authorList>
    </citation>
    <scope>NUCLEOTIDE SEQUENCE</scope>
    <source>
        <strain evidence="3">JCM 4125</strain>
    </source>
</reference>
<feature type="domain" description="Aldehyde dehydrogenase" evidence="2">
    <location>
        <begin position="2"/>
        <end position="56"/>
    </location>
</feature>
<keyword evidence="1" id="KW-0560">Oxidoreductase</keyword>
<organism evidence="3 4">
    <name type="scientific">Streptomyces phaeofaciens</name>
    <dbReference type="NCBI Taxonomy" id="68254"/>
    <lineage>
        <taxon>Bacteria</taxon>
        <taxon>Bacillati</taxon>
        <taxon>Actinomycetota</taxon>
        <taxon>Actinomycetes</taxon>
        <taxon>Kitasatosporales</taxon>
        <taxon>Streptomycetaceae</taxon>
        <taxon>Streptomyces</taxon>
    </lineage>
</organism>
<evidence type="ECO:0000259" key="2">
    <source>
        <dbReference type="Pfam" id="PF00171"/>
    </source>
</evidence>
<accession>A0A918M1P5</accession>
<proteinExistence type="predicted"/>
<dbReference type="GO" id="GO:0016491">
    <property type="term" value="F:oxidoreductase activity"/>
    <property type="evidence" value="ECO:0007669"/>
    <property type="project" value="UniProtKB-KW"/>
</dbReference>
<dbReference type="Proteomes" id="UP000646776">
    <property type="component" value="Unassembled WGS sequence"/>
</dbReference>
<dbReference type="SUPFAM" id="SSF53720">
    <property type="entry name" value="ALDH-like"/>
    <property type="match status" value="1"/>
</dbReference>
<dbReference type="InterPro" id="IPR016162">
    <property type="entry name" value="Ald_DH_N"/>
</dbReference>